<feature type="chain" id="PRO_5045640181" evidence="2">
    <location>
        <begin position="23"/>
        <end position="323"/>
    </location>
</feature>
<sequence>MRIPRRGLLALAAGLPATAARAQAFPTRPVTIIVPYAAGGGADITARLLAQRMTPRLGQPVVVENRAGANGVLGAEAVARAAPDGHTLGMVVSSHVINKAVMPALPFDPVADFAPVMLAARTELALVAAPAPGVTSLADLIARIRARPGDYAYASPGAGSNVHVFLEWFARRAGLQMLHVPYRGSAAAHADLIAGRVAFTLDTYAAVRPHVEAGRLALLAFGGPQRYAGRQEVPTIAEAAGIPGYAAFSWSALLAPRGTPAGVVARLNAGAARALGEAEVRDRLATLGAEAAGGPPEELRALMEGEALQFGALVRELGIRSDG</sequence>
<dbReference type="PANTHER" id="PTHR42928:SF5">
    <property type="entry name" value="BLR1237 PROTEIN"/>
    <property type="match status" value="1"/>
</dbReference>
<accession>A0ABS5F1M8</accession>
<proteinExistence type="inferred from homology"/>
<gene>
    <name evidence="3" type="ORF">GXW71_18960</name>
</gene>
<feature type="signal peptide" evidence="2">
    <location>
        <begin position="1"/>
        <end position="22"/>
    </location>
</feature>
<name>A0ABS5F1M8_9PROT</name>
<dbReference type="InterPro" id="IPR005064">
    <property type="entry name" value="BUG"/>
</dbReference>
<comment type="caution">
    <text evidence="3">The sequence shown here is derived from an EMBL/GenBank/DDBJ whole genome shotgun (WGS) entry which is preliminary data.</text>
</comment>
<dbReference type="PIRSF" id="PIRSF017082">
    <property type="entry name" value="YflP"/>
    <property type="match status" value="1"/>
</dbReference>
<evidence type="ECO:0000256" key="2">
    <source>
        <dbReference type="SAM" id="SignalP"/>
    </source>
</evidence>
<comment type="similarity">
    <text evidence="1">Belongs to the UPF0065 (bug) family.</text>
</comment>
<evidence type="ECO:0000256" key="1">
    <source>
        <dbReference type="ARBA" id="ARBA00006987"/>
    </source>
</evidence>
<dbReference type="Pfam" id="PF03401">
    <property type="entry name" value="TctC"/>
    <property type="match status" value="1"/>
</dbReference>
<dbReference type="Proteomes" id="UP001196870">
    <property type="component" value="Unassembled WGS sequence"/>
</dbReference>
<dbReference type="EMBL" id="JAAGBB010000023">
    <property type="protein sequence ID" value="MBR0666448.1"/>
    <property type="molecule type" value="Genomic_DNA"/>
</dbReference>
<dbReference type="InterPro" id="IPR042100">
    <property type="entry name" value="Bug_dom1"/>
</dbReference>
<dbReference type="CDD" id="cd13578">
    <property type="entry name" value="PBP2_Bug27"/>
    <property type="match status" value="1"/>
</dbReference>
<protein>
    <submittedName>
        <fullName evidence="3">Tripartite tricarboxylate transporter substrate binding protein</fullName>
    </submittedName>
</protein>
<evidence type="ECO:0000313" key="3">
    <source>
        <dbReference type="EMBL" id="MBR0666448.1"/>
    </source>
</evidence>
<reference evidence="4" key="1">
    <citation type="journal article" date="2021" name="Syst. Appl. Microbiol.">
        <title>Roseomonas hellenica sp. nov., isolated from roots of wild-growing Alkanna tinctoria.</title>
        <authorList>
            <person name="Rat A."/>
            <person name="Naranjo H.D."/>
            <person name="Lebbe L."/>
            <person name="Cnockaert M."/>
            <person name="Krigas N."/>
            <person name="Grigoriadou K."/>
            <person name="Maloupa E."/>
            <person name="Willems A."/>
        </authorList>
    </citation>
    <scope>NUCLEOTIDE SEQUENCE [LARGE SCALE GENOMIC DNA]</scope>
    <source>
        <strain evidence="4">LMG 31523</strain>
    </source>
</reference>
<organism evidence="3 4">
    <name type="scientific">Plastoroseomonas hellenica</name>
    <dbReference type="NCBI Taxonomy" id="2687306"/>
    <lineage>
        <taxon>Bacteria</taxon>
        <taxon>Pseudomonadati</taxon>
        <taxon>Pseudomonadota</taxon>
        <taxon>Alphaproteobacteria</taxon>
        <taxon>Acetobacterales</taxon>
        <taxon>Acetobacteraceae</taxon>
        <taxon>Plastoroseomonas</taxon>
    </lineage>
</organism>
<dbReference type="Gene3D" id="3.40.190.10">
    <property type="entry name" value="Periplasmic binding protein-like II"/>
    <property type="match status" value="1"/>
</dbReference>
<keyword evidence="2" id="KW-0732">Signal</keyword>
<keyword evidence="4" id="KW-1185">Reference proteome</keyword>
<dbReference type="Gene3D" id="3.40.190.150">
    <property type="entry name" value="Bordetella uptake gene, domain 1"/>
    <property type="match status" value="1"/>
</dbReference>
<dbReference type="PANTHER" id="PTHR42928">
    <property type="entry name" value="TRICARBOXYLATE-BINDING PROTEIN"/>
    <property type="match status" value="1"/>
</dbReference>
<evidence type="ECO:0000313" key="4">
    <source>
        <dbReference type="Proteomes" id="UP001196870"/>
    </source>
</evidence>
<dbReference type="SUPFAM" id="SSF53850">
    <property type="entry name" value="Periplasmic binding protein-like II"/>
    <property type="match status" value="1"/>
</dbReference>
<dbReference type="RefSeq" id="WP_211854120.1">
    <property type="nucleotide sequence ID" value="NZ_JAAGBB010000023.1"/>
</dbReference>